<comment type="caution">
    <text evidence="1">The sequence shown here is derived from an EMBL/GenBank/DDBJ whole genome shotgun (WGS) entry which is preliminary data.</text>
</comment>
<gene>
    <name evidence="1" type="ORF">KR51_00001790</name>
</gene>
<evidence type="ECO:0000313" key="1">
    <source>
        <dbReference type="EMBL" id="ERN42884.1"/>
    </source>
</evidence>
<protein>
    <submittedName>
        <fullName evidence="1">Uncharacterized protein</fullName>
    </submittedName>
</protein>
<dbReference type="EMBL" id="ASSJ01000004">
    <property type="protein sequence ID" value="ERN42884.1"/>
    <property type="molecule type" value="Genomic_DNA"/>
</dbReference>
<evidence type="ECO:0000313" key="2">
    <source>
        <dbReference type="Proteomes" id="UP000016960"/>
    </source>
</evidence>
<feature type="non-terminal residue" evidence="1">
    <location>
        <position position="26"/>
    </location>
</feature>
<dbReference type="STRING" id="582515.KR51_00001790"/>
<name>U5DQI6_9CHRO</name>
<reference evidence="1 2" key="1">
    <citation type="submission" date="2013-05" db="EMBL/GenBank/DDBJ databases">
        <title>Draft genome sequence of Rubidibacter lacunae KORDI 51-2.</title>
        <authorList>
            <person name="Choi D.H."/>
            <person name="Noh J.H."/>
            <person name="Kwon K.-K."/>
            <person name="Lee J.-H."/>
            <person name="Ryu J.-Y."/>
        </authorList>
    </citation>
    <scope>NUCLEOTIDE SEQUENCE [LARGE SCALE GENOMIC DNA]</scope>
    <source>
        <strain evidence="1 2">KORDI 51-2</strain>
    </source>
</reference>
<keyword evidence="2" id="KW-1185">Reference proteome</keyword>
<dbReference type="Proteomes" id="UP000016960">
    <property type="component" value="Unassembled WGS sequence"/>
</dbReference>
<dbReference type="AlphaFoldDB" id="U5DQI6"/>
<accession>U5DQI6</accession>
<dbReference type="InParanoid" id="U5DQI6"/>
<organism evidence="1 2">
    <name type="scientific">Rubidibacter lacunae KORDI 51-2</name>
    <dbReference type="NCBI Taxonomy" id="582515"/>
    <lineage>
        <taxon>Bacteria</taxon>
        <taxon>Bacillati</taxon>
        <taxon>Cyanobacteriota</taxon>
        <taxon>Cyanophyceae</taxon>
        <taxon>Oscillatoriophycideae</taxon>
        <taxon>Chroococcales</taxon>
        <taxon>Aphanothecaceae</taxon>
        <taxon>Rubidibacter</taxon>
    </lineage>
</organism>
<sequence>MGCSLILGYLSDRLHKLYRLLSGYLG</sequence>
<proteinExistence type="predicted"/>